<organism evidence="13 14">
    <name type="scientific">Thermomonas beijingensis</name>
    <dbReference type="NCBI Taxonomy" id="2872701"/>
    <lineage>
        <taxon>Bacteria</taxon>
        <taxon>Pseudomonadati</taxon>
        <taxon>Pseudomonadota</taxon>
        <taxon>Gammaproteobacteria</taxon>
        <taxon>Lysobacterales</taxon>
        <taxon>Lysobacteraceae</taxon>
        <taxon>Thermomonas</taxon>
    </lineage>
</organism>
<dbReference type="Gene3D" id="2.40.170.20">
    <property type="entry name" value="TonB-dependent receptor, beta-barrel domain"/>
    <property type="match status" value="1"/>
</dbReference>
<comment type="similarity">
    <text evidence="8 9">Belongs to the TonB-dependent receptor family.</text>
</comment>
<dbReference type="PANTHER" id="PTHR47234:SF1">
    <property type="entry name" value="TONB-DEPENDENT RECEPTOR"/>
    <property type="match status" value="1"/>
</dbReference>
<evidence type="ECO:0000256" key="2">
    <source>
        <dbReference type="ARBA" id="ARBA00022448"/>
    </source>
</evidence>
<keyword evidence="6 8" id="KW-0472">Membrane</keyword>
<keyword evidence="3 8" id="KW-1134">Transmembrane beta strand</keyword>
<evidence type="ECO:0000256" key="4">
    <source>
        <dbReference type="ARBA" id="ARBA00022692"/>
    </source>
</evidence>
<dbReference type="InterPro" id="IPR012910">
    <property type="entry name" value="Plug_dom"/>
</dbReference>
<keyword evidence="4 8" id="KW-0812">Transmembrane</keyword>
<evidence type="ECO:0000256" key="10">
    <source>
        <dbReference type="SAM" id="SignalP"/>
    </source>
</evidence>
<dbReference type="InterPro" id="IPR000531">
    <property type="entry name" value="Beta-barrel_TonB"/>
</dbReference>
<evidence type="ECO:0000259" key="11">
    <source>
        <dbReference type="Pfam" id="PF00593"/>
    </source>
</evidence>
<dbReference type="Gene3D" id="2.170.130.10">
    <property type="entry name" value="TonB-dependent receptor, plug domain"/>
    <property type="match status" value="1"/>
</dbReference>
<feature type="domain" description="TonB-dependent receptor plug" evidence="12">
    <location>
        <begin position="66"/>
        <end position="183"/>
    </location>
</feature>
<evidence type="ECO:0000256" key="6">
    <source>
        <dbReference type="ARBA" id="ARBA00023136"/>
    </source>
</evidence>
<keyword evidence="14" id="KW-1185">Reference proteome</keyword>
<dbReference type="Pfam" id="PF07715">
    <property type="entry name" value="Plug"/>
    <property type="match status" value="1"/>
</dbReference>
<feature type="chain" id="PRO_5046190125" evidence="10">
    <location>
        <begin position="31"/>
        <end position="972"/>
    </location>
</feature>
<dbReference type="Proteomes" id="UP001430290">
    <property type="component" value="Unassembled WGS sequence"/>
</dbReference>
<comment type="caution">
    <text evidence="13">The sequence shown here is derived from an EMBL/GenBank/DDBJ whole genome shotgun (WGS) entry which is preliminary data.</text>
</comment>
<protein>
    <submittedName>
        <fullName evidence="13">TonB-dependent receptor</fullName>
    </submittedName>
</protein>
<keyword evidence="10" id="KW-0732">Signal</keyword>
<dbReference type="PANTHER" id="PTHR47234">
    <property type="match status" value="1"/>
</dbReference>
<keyword evidence="7 8" id="KW-0998">Cell outer membrane</keyword>
<evidence type="ECO:0000256" key="8">
    <source>
        <dbReference type="PROSITE-ProRule" id="PRU01360"/>
    </source>
</evidence>
<dbReference type="SUPFAM" id="SSF56935">
    <property type="entry name" value="Porins"/>
    <property type="match status" value="1"/>
</dbReference>
<evidence type="ECO:0000256" key="3">
    <source>
        <dbReference type="ARBA" id="ARBA00022452"/>
    </source>
</evidence>
<dbReference type="Pfam" id="PF00593">
    <property type="entry name" value="TonB_dep_Rec_b-barrel"/>
    <property type="match status" value="1"/>
</dbReference>
<keyword evidence="2 8" id="KW-0813">Transport</keyword>
<dbReference type="InterPro" id="IPR037066">
    <property type="entry name" value="Plug_dom_sf"/>
</dbReference>
<evidence type="ECO:0000256" key="1">
    <source>
        <dbReference type="ARBA" id="ARBA00004571"/>
    </source>
</evidence>
<comment type="subcellular location">
    <subcellularLocation>
        <location evidence="1 8">Cell outer membrane</location>
        <topology evidence="1 8">Multi-pass membrane protein</topology>
    </subcellularLocation>
</comment>
<gene>
    <name evidence="13" type="ORF">K7B09_04360</name>
</gene>
<proteinExistence type="inferred from homology"/>
<evidence type="ECO:0000256" key="5">
    <source>
        <dbReference type="ARBA" id="ARBA00023077"/>
    </source>
</evidence>
<keyword evidence="5 9" id="KW-0798">TonB box</keyword>
<dbReference type="InterPro" id="IPR039426">
    <property type="entry name" value="TonB-dep_rcpt-like"/>
</dbReference>
<evidence type="ECO:0000256" key="9">
    <source>
        <dbReference type="RuleBase" id="RU003357"/>
    </source>
</evidence>
<evidence type="ECO:0000313" key="14">
    <source>
        <dbReference type="Proteomes" id="UP001430290"/>
    </source>
</evidence>
<dbReference type="InterPro" id="IPR036942">
    <property type="entry name" value="Beta-barrel_TonB_sf"/>
</dbReference>
<name>A0ABS7TCH7_9GAMM</name>
<dbReference type="RefSeq" id="WP_223627156.1">
    <property type="nucleotide sequence ID" value="NZ_JAIQDJ010000001.1"/>
</dbReference>
<dbReference type="EMBL" id="JAIQDJ010000001">
    <property type="protein sequence ID" value="MBZ4185557.1"/>
    <property type="molecule type" value="Genomic_DNA"/>
</dbReference>
<accession>A0ABS7TCH7</accession>
<evidence type="ECO:0000256" key="7">
    <source>
        <dbReference type="ARBA" id="ARBA00023237"/>
    </source>
</evidence>
<feature type="signal peptide" evidence="10">
    <location>
        <begin position="1"/>
        <end position="30"/>
    </location>
</feature>
<feature type="domain" description="TonB-dependent receptor-like beta-barrel" evidence="11">
    <location>
        <begin position="374"/>
        <end position="928"/>
    </location>
</feature>
<evidence type="ECO:0000313" key="13">
    <source>
        <dbReference type="EMBL" id="MBZ4185557.1"/>
    </source>
</evidence>
<keyword evidence="13" id="KW-0675">Receptor</keyword>
<sequence>MALRHRNTIVRSQLTLALAAALMLPVAAYAQDQAATKTDTQQKSDEKAKNLDKVTVTGSLIPQTQVETFVPVTIISAEDIQARGFSNVAEVLQKSSFATGGVQNNQSSASFTQGAETLSLFGLSASYVKYLIDGRPMANYPALYNGSDVFNNISGIPVELVERIEILPGGQSSLYGSDAIAGVVNIILKKNMEGSVISTRLGGYAEGGGRSGRFSAATSLHNADNRWNTLLGLQAEITDPVWSADRDLTSHFNTQGTTWVANNATKTYDRVASPALASRDWLVYSPFTSYKFLDPANCANVTAGFGGTAGLQTRPGFGDAKYCGSMSTPGYRTLKNGKESVQFYAHSTYDFNDNAQLYADVLLSHEKVKYHIGSNYTWWGTSLKWGYFYDPNLDDLLNLQRAFTPEDMGDWKQTMGRNVSSSYAVTLGVNGTLGEGSNWDYDVGFTRTEYKLTETDLARLGDPIDKYFQDHVLGPQQGWDPYYNAYPVFTPDYAAFYKLLSPTDFYSFMGQTNSRSRTYDNMLRAQLTNGSLFSLPGGDAGFALAVEAGSQGWRYDPDPLLLNGKIWGTTAVSGNGSRTRYAVTSELRLPLWEPLTVTASARYDAFRAAGKTIDKPTYALGMEFRPFESLLFRGKYGTAFKAPTLADQFQGQSGFYSTTVDYYNCAKLGFDPGNIVSCPTTFSNAQYKGEQSGNVNLKPINAKVWSYGVVWAPTAKLSFSADYHHWDIRDEVATQNVDQLMRDEADCRLGKLPASSGTCVAALSQVVRGPTGVIQKISIQKVNVAKETLNAVTLDANYRQDLGAYGTLNMGGSWTRNLKHEFQQYPTDPIADALNDPYYSTDPKIKASASLGWNKDRWTTTLYANYIGQTPNYRASLNKLGTVDKWGKPIDGYNNYGAAKLGSYTTLNGSVNFAVTEDFKLSFLVNNLANRMPTMDVSGYAGNTGAPYNSSNFDVLGRAYYLEAKWSFGKGK</sequence>
<dbReference type="PROSITE" id="PS52016">
    <property type="entry name" value="TONB_DEPENDENT_REC_3"/>
    <property type="match status" value="1"/>
</dbReference>
<evidence type="ECO:0000259" key="12">
    <source>
        <dbReference type="Pfam" id="PF07715"/>
    </source>
</evidence>
<reference evidence="13" key="1">
    <citation type="submission" date="2021-09" db="EMBL/GenBank/DDBJ databases">
        <authorList>
            <person name="Wu T."/>
            <person name="Guo S.Z."/>
        </authorList>
    </citation>
    <scope>NUCLEOTIDE SEQUENCE</scope>
    <source>
        <strain evidence="13">RSS-23</strain>
    </source>
</reference>